<keyword evidence="5 12" id="KW-0812">Transmembrane</keyword>
<evidence type="ECO:0000256" key="10">
    <source>
        <dbReference type="ARBA" id="ARBA00023170"/>
    </source>
</evidence>
<reference evidence="14 15" key="1">
    <citation type="submission" date="2014-04" db="EMBL/GenBank/DDBJ databases">
        <authorList>
            <consortium name="International Citrus Genome Consortium"/>
            <person name="Gmitter F."/>
            <person name="Chen C."/>
            <person name="Farmerie W."/>
            <person name="Harkins T."/>
            <person name="Desany B."/>
            <person name="Mohiuddin M."/>
            <person name="Kodira C."/>
            <person name="Borodovsky M."/>
            <person name="Lomsadze A."/>
            <person name="Burns P."/>
            <person name="Jenkins J."/>
            <person name="Prochnik S."/>
            <person name="Shu S."/>
            <person name="Chapman J."/>
            <person name="Pitluck S."/>
            <person name="Schmutz J."/>
            <person name="Rokhsar D."/>
        </authorList>
    </citation>
    <scope>NUCLEOTIDE SEQUENCE</scope>
</reference>
<dbReference type="PANTHER" id="PTHR48063">
    <property type="entry name" value="LRR RECEPTOR-LIKE KINASE"/>
    <property type="match status" value="1"/>
</dbReference>
<keyword evidence="6" id="KW-0732">Signal</keyword>
<dbReference type="SMR" id="A0A067DN56"/>
<keyword evidence="15" id="KW-1185">Reference proteome</keyword>
<evidence type="ECO:0000256" key="11">
    <source>
        <dbReference type="ARBA" id="ARBA00023180"/>
    </source>
</evidence>
<keyword evidence="11" id="KW-0325">Glycoprotein</keyword>
<keyword evidence="4" id="KW-0433">Leucine-rich repeat</keyword>
<evidence type="ECO:0000256" key="9">
    <source>
        <dbReference type="ARBA" id="ARBA00023136"/>
    </source>
</evidence>
<keyword evidence="9 12" id="KW-0472">Membrane</keyword>
<accession>A0A067DN56</accession>
<evidence type="ECO:0000313" key="14">
    <source>
        <dbReference type="EMBL" id="KDO40442.1"/>
    </source>
</evidence>
<dbReference type="InterPro" id="IPR032675">
    <property type="entry name" value="LRR_dom_sf"/>
</dbReference>
<dbReference type="Proteomes" id="UP000027120">
    <property type="component" value="Unassembled WGS sequence"/>
</dbReference>
<dbReference type="PRINTS" id="PR00019">
    <property type="entry name" value="LEURICHRPT"/>
</dbReference>
<dbReference type="SMART" id="SM00369">
    <property type="entry name" value="LRR_TYP"/>
    <property type="match status" value="7"/>
</dbReference>
<evidence type="ECO:0000259" key="13">
    <source>
        <dbReference type="Pfam" id="PF08263"/>
    </source>
</evidence>
<evidence type="ECO:0000256" key="6">
    <source>
        <dbReference type="ARBA" id="ARBA00022729"/>
    </source>
</evidence>
<proteinExistence type="inferred from homology"/>
<evidence type="ECO:0000256" key="8">
    <source>
        <dbReference type="ARBA" id="ARBA00022989"/>
    </source>
</evidence>
<dbReference type="InterPro" id="IPR013210">
    <property type="entry name" value="LRR_N_plant-typ"/>
</dbReference>
<evidence type="ECO:0000256" key="5">
    <source>
        <dbReference type="ARBA" id="ARBA00022692"/>
    </source>
</evidence>
<keyword evidence="7" id="KW-0677">Repeat</keyword>
<dbReference type="EMBL" id="KK785946">
    <property type="protein sequence ID" value="KDO40442.1"/>
    <property type="molecule type" value="Genomic_DNA"/>
</dbReference>
<comment type="subcellular location">
    <subcellularLocation>
        <location evidence="1">Cell membrane</location>
        <topology evidence="1">Single-pass type I membrane protein</topology>
    </subcellularLocation>
</comment>
<protein>
    <recommendedName>
        <fullName evidence="13">Leucine-rich repeat-containing N-terminal plant-type domain-containing protein</fullName>
    </recommendedName>
</protein>
<feature type="domain" description="Leucine-rich repeat-containing N-terminal plant-type" evidence="13">
    <location>
        <begin position="13"/>
        <end position="54"/>
    </location>
</feature>
<keyword evidence="3" id="KW-1003">Cell membrane</keyword>
<dbReference type="Gene3D" id="3.80.10.10">
    <property type="entry name" value="Ribonuclease Inhibitor"/>
    <property type="match status" value="2"/>
</dbReference>
<evidence type="ECO:0000256" key="4">
    <source>
        <dbReference type="ARBA" id="ARBA00022614"/>
    </source>
</evidence>
<comment type="similarity">
    <text evidence="2">Belongs to the RLP family.</text>
</comment>
<dbReference type="InterPro" id="IPR046956">
    <property type="entry name" value="RLP23-like"/>
</dbReference>
<dbReference type="Pfam" id="PF08263">
    <property type="entry name" value="LRRNT_2"/>
    <property type="match status" value="1"/>
</dbReference>
<keyword evidence="8 12" id="KW-1133">Transmembrane helix</keyword>
<dbReference type="InterPro" id="IPR001611">
    <property type="entry name" value="Leu-rich_rpt"/>
</dbReference>
<feature type="non-terminal residue" evidence="14">
    <location>
        <position position="1"/>
    </location>
</feature>
<dbReference type="SUPFAM" id="SSF52047">
    <property type="entry name" value="RNI-like"/>
    <property type="match status" value="1"/>
</dbReference>
<evidence type="ECO:0000256" key="2">
    <source>
        <dbReference type="ARBA" id="ARBA00009592"/>
    </source>
</evidence>
<keyword evidence="10" id="KW-0675">Receptor</keyword>
<dbReference type="SUPFAM" id="SSF52058">
    <property type="entry name" value="L domain-like"/>
    <property type="match status" value="1"/>
</dbReference>
<evidence type="ECO:0000256" key="1">
    <source>
        <dbReference type="ARBA" id="ARBA00004251"/>
    </source>
</evidence>
<name>A0A067DN56_CITSI</name>
<gene>
    <name evidence="14" type="ORF">CISIN_1g048006mg</name>
</gene>
<evidence type="ECO:0000313" key="15">
    <source>
        <dbReference type="Proteomes" id="UP000027120"/>
    </source>
</evidence>
<dbReference type="PANTHER" id="PTHR48063:SF101">
    <property type="entry name" value="LRR RECEPTOR-LIKE SERINE_THREONINE-PROTEIN KINASE FLS2"/>
    <property type="match status" value="1"/>
</dbReference>
<dbReference type="InterPro" id="IPR003591">
    <property type="entry name" value="Leu-rich_rpt_typical-subtyp"/>
</dbReference>
<dbReference type="FunFam" id="3.80.10.10:FF:001347">
    <property type="entry name" value="LRR receptor-like serine/threonine-protein kinase GSO2"/>
    <property type="match status" value="1"/>
</dbReference>
<dbReference type="PROSITE" id="PS51450">
    <property type="entry name" value="LRR"/>
    <property type="match status" value="1"/>
</dbReference>
<sequence>ARVADSNIIRCIDEEREALLTFKASLVDESGVLSSWGPEDEKRDCCKWTGLRCSNKTNHVILLDLQPIDFDSFPLRGTISPALLKLHDLRHLNLSFNDFSGSPIPEFIGSLSKLRYLDLFGTVFAGPIPPQLGNLSRLQHLDLGSNYLFSTGNLDWLSHLSYLRYLNLDESNLANSSDWFQVIGKLHSLKTLSLHSCYLPPVIPLSLNHLNSSTSLETLVLSDNNLTSSIYPWLPNISSIFISIDLGFNQLQGSIPESFQHMVYLEHLRLSFNELEGGIPKFFGNMCSLITLNLSNNKLSGQLSEIIQNLSSGCLENSLKSLYLENSLTGVISESFFSNISNLKELHLANNPLVLKLSHDWVPPFQLIIISLSSCKIGPHFPKWLQTQNQIELLDISNTGISDTIPDWFWNLSNKFSFLDLASNQIKGKLPNLSSRFGTSNPGIDISSNHFEGLIPPLPSNSSFLNLSKNRFSGSISFLCSISGSKLTYVDLSSNLLSGKLPDCWWTFDSLVILNLENNSFSGRIPDSMGFLQNIQTLSLHNNRLTGELSSSFRNCSQLRLLDLGKNALYGEIPTWMGESLSNLIVLSLKSNKFHGKIPFQLCQLAFLQVLDLSLNNISGKIPKCFNNFTAMTQERSSDPTIKDKLMLTWKGSEREYRSTLGLVKSLELSNNNLNGAVPEEIMDLVGLVALNLSKNHLTGQISPKIGQLKSLDFLDLSRNQLVGGIPSSLSQLSGLSVMDLSYNNLSGKIPTVTQLQSFNDTVYAGNPELCGLPLPNKCRDEESAAGPGITEGRDDADTSEDEDQFITLGFYVSLILGFIVGFWGVCGTLLRS</sequence>
<feature type="transmembrane region" description="Helical" evidence="12">
    <location>
        <begin position="809"/>
        <end position="831"/>
    </location>
</feature>
<dbReference type="GO" id="GO:0005886">
    <property type="term" value="C:plasma membrane"/>
    <property type="evidence" value="ECO:0007669"/>
    <property type="project" value="UniProtKB-SubCell"/>
</dbReference>
<organism evidence="14 15">
    <name type="scientific">Citrus sinensis</name>
    <name type="common">Sweet orange</name>
    <name type="synonym">Citrus aurantium var. sinensis</name>
    <dbReference type="NCBI Taxonomy" id="2711"/>
    <lineage>
        <taxon>Eukaryota</taxon>
        <taxon>Viridiplantae</taxon>
        <taxon>Streptophyta</taxon>
        <taxon>Embryophyta</taxon>
        <taxon>Tracheophyta</taxon>
        <taxon>Spermatophyta</taxon>
        <taxon>Magnoliopsida</taxon>
        <taxon>eudicotyledons</taxon>
        <taxon>Gunneridae</taxon>
        <taxon>Pentapetalae</taxon>
        <taxon>rosids</taxon>
        <taxon>malvids</taxon>
        <taxon>Sapindales</taxon>
        <taxon>Rutaceae</taxon>
        <taxon>Aurantioideae</taxon>
        <taxon>Citrus</taxon>
    </lineage>
</organism>
<evidence type="ECO:0000256" key="7">
    <source>
        <dbReference type="ARBA" id="ARBA00022737"/>
    </source>
</evidence>
<evidence type="ECO:0000256" key="12">
    <source>
        <dbReference type="SAM" id="Phobius"/>
    </source>
</evidence>
<dbReference type="FunFam" id="3.80.10.10:FF:000095">
    <property type="entry name" value="LRR receptor-like serine/threonine-protein kinase GSO1"/>
    <property type="match status" value="2"/>
</dbReference>
<evidence type="ECO:0000256" key="3">
    <source>
        <dbReference type="ARBA" id="ARBA00022475"/>
    </source>
</evidence>
<dbReference type="AlphaFoldDB" id="A0A067DN56"/>
<dbReference type="Pfam" id="PF00560">
    <property type="entry name" value="LRR_1"/>
    <property type="match status" value="12"/>
</dbReference>